<protein>
    <recommendedName>
        <fullName evidence="5">signal peptidase I</fullName>
        <ecNumber evidence="5">3.4.21.89</ecNumber>
    </recommendedName>
</protein>
<dbReference type="PROSITE" id="PS00761">
    <property type="entry name" value="SPASE_I_3"/>
    <property type="match status" value="1"/>
</dbReference>
<keyword evidence="11" id="KW-0472">Membrane</keyword>
<dbReference type="InterPro" id="IPR019533">
    <property type="entry name" value="Peptidase_S26"/>
</dbReference>
<dbReference type="PANTHER" id="PTHR34454:SF3">
    <property type="entry name" value="PEPTIDASE I, PUTATIVE-RELATED"/>
    <property type="match status" value="1"/>
</dbReference>
<dbReference type="FunFam" id="2.10.109.10:FF:000012">
    <property type="entry name" value="Peptidase/ serine-type peptidase"/>
    <property type="match status" value="1"/>
</dbReference>
<evidence type="ECO:0000256" key="3">
    <source>
        <dbReference type="ARBA" id="ARBA00004370"/>
    </source>
</evidence>
<reference evidence="14" key="1">
    <citation type="journal article" date="2016" name="Nat. Genet.">
        <title>A high-quality carrot genome assembly provides new insights into carotenoid accumulation and asterid genome evolution.</title>
        <authorList>
            <person name="Iorizzo M."/>
            <person name="Ellison S."/>
            <person name="Senalik D."/>
            <person name="Zeng P."/>
            <person name="Satapoomin P."/>
            <person name="Huang J."/>
            <person name="Bowman M."/>
            <person name="Iovene M."/>
            <person name="Sanseverino W."/>
            <person name="Cavagnaro P."/>
            <person name="Yildiz M."/>
            <person name="Macko-Podgorni A."/>
            <person name="Moranska E."/>
            <person name="Grzebelus E."/>
            <person name="Grzebelus D."/>
            <person name="Ashrafi H."/>
            <person name="Zheng Z."/>
            <person name="Cheng S."/>
            <person name="Spooner D."/>
            <person name="Van Deynze A."/>
            <person name="Simon P."/>
        </authorList>
    </citation>
    <scope>NUCLEOTIDE SEQUENCE [LARGE SCALE GENOMIC DNA]</scope>
    <source>
        <tissue evidence="14">Leaf</tissue>
    </source>
</reference>
<dbReference type="OMA" id="WTTLAEW"/>
<dbReference type="PROSITE" id="PS00501">
    <property type="entry name" value="SPASE_I_1"/>
    <property type="match status" value="1"/>
</dbReference>
<feature type="domain" description="Peptidase S26" evidence="13">
    <location>
        <begin position="166"/>
        <end position="323"/>
    </location>
</feature>
<comment type="subcellular location">
    <subcellularLocation>
        <location evidence="3">Membrane</location>
    </subcellularLocation>
    <subcellularLocation>
        <location evidence="2">Plastid</location>
        <location evidence="2">Chloroplast</location>
    </subcellularLocation>
</comment>
<dbReference type="CDD" id="cd06530">
    <property type="entry name" value="S26_SPase_I"/>
    <property type="match status" value="1"/>
</dbReference>
<dbReference type="EC" id="3.4.21.89" evidence="5"/>
<dbReference type="AlphaFoldDB" id="A0A165ZCL4"/>
<feature type="active site" evidence="12">
    <location>
        <position position="243"/>
    </location>
</feature>
<evidence type="ECO:0000256" key="12">
    <source>
        <dbReference type="PIRSR" id="PIRSR600223-1"/>
    </source>
</evidence>
<comment type="catalytic activity">
    <reaction evidence="1">
        <text>Cleavage of hydrophobic, N-terminal signal or leader sequences from secreted and periplasmic proteins.</text>
        <dbReference type="EC" id="3.4.21.89"/>
    </reaction>
</comment>
<evidence type="ECO:0000256" key="7">
    <source>
        <dbReference type="ARBA" id="ARBA00022640"/>
    </source>
</evidence>
<dbReference type="GO" id="GO:0009003">
    <property type="term" value="F:signal peptidase activity"/>
    <property type="evidence" value="ECO:0007669"/>
    <property type="project" value="UniProtKB-EC"/>
</dbReference>
<evidence type="ECO:0000256" key="5">
    <source>
        <dbReference type="ARBA" id="ARBA00013208"/>
    </source>
</evidence>
<keyword evidence="9" id="KW-0378">Hydrolase</keyword>
<organism evidence="14">
    <name type="scientific">Daucus carota subsp. sativus</name>
    <name type="common">Carrot</name>
    <dbReference type="NCBI Taxonomy" id="79200"/>
    <lineage>
        <taxon>Eukaryota</taxon>
        <taxon>Viridiplantae</taxon>
        <taxon>Streptophyta</taxon>
        <taxon>Embryophyta</taxon>
        <taxon>Tracheophyta</taxon>
        <taxon>Spermatophyta</taxon>
        <taxon>Magnoliopsida</taxon>
        <taxon>eudicotyledons</taxon>
        <taxon>Gunneridae</taxon>
        <taxon>Pentapetalae</taxon>
        <taxon>asterids</taxon>
        <taxon>campanulids</taxon>
        <taxon>Apiales</taxon>
        <taxon>Apiaceae</taxon>
        <taxon>Apioideae</taxon>
        <taxon>Scandiceae</taxon>
        <taxon>Daucinae</taxon>
        <taxon>Daucus</taxon>
        <taxon>Daucus sect. Daucus</taxon>
    </lineage>
</organism>
<dbReference type="GO" id="GO:0009534">
    <property type="term" value="C:chloroplast thylakoid"/>
    <property type="evidence" value="ECO:0007669"/>
    <property type="project" value="UniProtKB-ARBA"/>
</dbReference>
<evidence type="ECO:0000256" key="1">
    <source>
        <dbReference type="ARBA" id="ARBA00000677"/>
    </source>
</evidence>
<evidence type="ECO:0000256" key="8">
    <source>
        <dbReference type="ARBA" id="ARBA00022670"/>
    </source>
</evidence>
<proteinExistence type="inferred from homology"/>
<feature type="active site" evidence="12">
    <location>
        <position position="193"/>
    </location>
</feature>
<evidence type="ECO:0000259" key="13">
    <source>
        <dbReference type="Pfam" id="PF10502"/>
    </source>
</evidence>
<dbReference type="InterPro" id="IPR019756">
    <property type="entry name" value="Pept_S26A_signal_pept_1_Ser-AS"/>
</dbReference>
<evidence type="ECO:0000256" key="2">
    <source>
        <dbReference type="ARBA" id="ARBA00004229"/>
    </source>
</evidence>
<dbReference type="InterPro" id="IPR053283">
    <property type="entry name" value="TUNICAMYCIN_INDUCED_1"/>
</dbReference>
<dbReference type="PANTHER" id="PTHR34454">
    <property type="entry name" value="TUNICAMYCIN INDUCED PROTEIN"/>
    <property type="match status" value="1"/>
</dbReference>
<evidence type="ECO:0000256" key="10">
    <source>
        <dbReference type="ARBA" id="ARBA00022946"/>
    </source>
</evidence>
<dbReference type="NCBIfam" id="TIGR02227">
    <property type="entry name" value="sigpep_I_bact"/>
    <property type="match status" value="1"/>
</dbReference>
<sequence length="698" mass="77917">MALRVTLTFSANVAHNLVQSAVTKPGGRRLFHDIATPALFTKPPGRDEPNDHDDSDRSAFASLAREVFLESSKSKNSPISIGLSSVLRSKRSGLAVGAFGVSPIKAASMLPFLQGSKWLPCNEMSVRADVDKGGTRGEDMKIGCDGIDFERSNWLSKLLNCCSEDAKAAFTAVSVSLLFRSSLAEPRSIPSASMAPTLDVGDRILAEKVSYVFRNPEVSDIVIFKAPSILQKKGCSPDHVFVKRIVAKAGDYVEVRDGKLVVNGVVQDEDYILEPVAYDMEPQLVPEGHVFVLGDNRNRSYDSHNWGPLPINNIIGRSVLRYWPPSRISDTIYEPYAGQKAFDVLDAISVKRKWNNQDVEVTNLDLDKAEYAVVNNYDVSLRLGSISEFEYKLRDSEVSEWKKVGEFGGDFERLVEDVSSKGVVDEFEIEGPFELCASGDHRFQLILPMNSSHAGLKRVIVSEGITVKVKSALQVSLFNTYDLGHQENGSAFVNSKREKAWWSLGNSVCLSLLPINIVGSASLVAYRTWNPDAHIESNFLFGETIELLPEKCYISHTYRKHGCPVDSFKSRIVLLEKVMQGLLSDKISQDSGLGFFKGKVRASTLFRFHLEVKRDIKSNDTMWTTLAEWRTRPKFEHLTFEIVAKYEAQRLKPLMMKKVGPFDGVDTYPWSTLMSNISFTKYPSVLVPPETLTLDVRW</sequence>
<comment type="caution">
    <text evidence="14">The sequence shown here is derived from an EMBL/GenBank/DDBJ whole genome shotgun (WGS) entry which is preliminary data.</text>
</comment>
<dbReference type="Pfam" id="PF10502">
    <property type="entry name" value="Peptidase_S26"/>
    <property type="match status" value="1"/>
</dbReference>
<dbReference type="PRINTS" id="PR00727">
    <property type="entry name" value="LEADERPTASE"/>
</dbReference>
<keyword evidence="10" id="KW-0809">Transit peptide</keyword>
<evidence type="ECO:0000256" key="11">
    <source>
        <dbReference type="ARBA" id="ARBA00023136"/>
    </source>
</evidence>
<gene>
    <name evidence="14" type="ORF">DCAR_012762</name>
</gene>
<dbReference type="InterPro" id="IPR036286">
    <property type="entry name" value="LexA/Signal_pep-like_sf"/>
</dbReference>
<keyword evidence="7" id="KW-0934">Plastid</keyword>
<dbReference type="Gramene" id="KZM99876">
    <property type="protein sequence ID" value="KZM99876"/>
    <property type="gene ID" value="DCAR_012762"/>
</dbReference>
<comment type="similarity">
    <text evidence="4">Belongs to the peptidase S26 family.</text>
</comment>
<accession>A0A165ZCL4</accession>
<keyword evidence="6" id="KW-0150">Chloroplast</keyword>
<evidence type="ECO:0000256" key="6">
    <source>
        <dbReference type="ARBA" id="ARBA00022528"/>
    </source>
</evidence>
<dbReference type="EMBL" id="LNRQ01000004">
    <property type="protein sequence ID" value="KZM99876.1"/>
    <property type="molecule type" value="Genomic_DNA"/>
</dbReference>
<evidence type="ECO:0000256" key="9">
    <source>
        <dbReference type="ARBA" id="ARBA00022801"/>
    </source>
</evidence>
<keyword evidence="8" id="KW-0645">Protease</keyword>
<dbReference type="GO" id="GO:0016020">
    <property type="term" value="C:membrane"/>
    <property type="evidence" value="ECO:0007669"/>
    <property type="project" value="UniProtKB-SubCell"/>
</dbReference>
<evidence type="ECO:0000256" key="4">
    <source>
        <dbReference type="ARBA" id="ARBA00009370"/>
    </source>
</evidence>
<evidence type="ECO:0000313" key="14">
    <source>
        <dbReference type="EMBL" id="KZM99876.1"/>
    </source>
</evidence>
<dbReference type="Gene3D" id="2.10.109.10">
    <property type="entry name" value="Umud Fragment, subunit A"/>
    <property type="match status" value="1"/>
</dbReference>
<dbReference type="SUPFAM" id="SSF51306">
    <property type="entry name" value="LexA/Signal peptidase"/>
    <property type="match status" value="1"/>
</dbReference>
<dbReference type="InterPro" id="IPR000223">
    <property type="entry name" value="Pept_S26A_signal_pept_1"/>
</dbReference>
<dbReference type="InterPro" id="IPR019758">
    <property type="entry name" value="Pept_S26A_signal_pept_1_CS"/>
</dbReference>
<dbReference type="GO" id="GO:0004252">
    <property type="term" value="F:serine-type endopeptidase activity"/>
    <property type="evidence" value="ECO:0007669"/>
    <property type="project" value="InterPro"/>
</dbReference>
<name>A0A165ZCL4_DAUCS</name>
<dbReference type="STRING" id="79200.A0A165ZCL4"/>
<dbReference type="GO" id="GO:0006465">
    <property type="term" value="P:signal peptide processing"/>
    <property type="evidence" value="ECO:0007669"/>
    <property type="project" value="InterPro"/>
</dbReference>